<accession>A0A0L6VQ74</accession>
<proteinExistence type="predicted"/>
<reference evidence="1 2" key="1">
    <citation type="submission" date="2015-08" db="EMBL/GenBank/DDBJ databases">
        <title>Next Generation Sequencing and Analysis of the Genome of Puccinia sorghi L Schw, the Causal Agent of Maize Common Rust.</title>
        <authorList>
            <person name="Rochi L."/>
            <person name="Burguener G."/>
            <person name="Darino M."/>
            <person name="Turjanski A."/>
            <person name="Kreff E."/>
            <person name="Dieguez M.J."/>
            <person name="Sacco F."/>
        </authorList>
    </citation>
    <scope>NUCLEOTIDE SEQUENCE [LARGE SCALE GENOMIC DNA]</scope>
    <source>
        <strain evidence="1 2">RO10H11247</strain>
    </source>
</reference>
<comment type="caution">
    <text evidence="1">The sequence shown here is derived from an EMBL/GenBank/DDBJ whole genome shotgun (WGS) entry which is preliminary data.</text>
</comment>
<evidence type="ECO:0000313" key="1">
    <source>
        <dbReference type="EMBL" id="KNZ62822.1"/>
    </source>
</evidence>
<keyword evidence="2" id="KW-1185">Reference proteome</keyword>
<organism evidence="1 2">
    <name type="scientific">Puccinia sorghi</name>
    <dbReference type="NCBI Taxonomy" id="27349"/>
    <lineage>
        <taxon>Eukaryota</taxon>
        <taxon>Fungi</taxon>
        <taxon>Dikarya</taxon>
        <taxon>Basidiomycota</taxon>
        <taxon>Pucciniomycotina</taxon>
        <taxon>Pucciniomycetes</taxon>
        <taxon>Pucciniales</taxon>
        <taxon>Pucciniaceae</taxon>
        <taxon>Puccinia</taxon>
    </lineage>
</organism>
<dbReference type="VEuPathDB" id="FungiDB:VP01_121g4"/>
<dbReference type="EMBL" id="LAVV01002444">
    <property type="protein sequence ID" value="KNZ62822.1"/>
    <property type="molecule type" value="Genomic_DNA"/>
</dbReference>
<dbReference type="Proteomes" id="UP000037035">
    <property type="component" value="Unassembled WGS sequence"/>
</dbReference>
<sequence length="520" mass="59889">MWIMRAKKYRNLQNDGAWETHLPLTNNPKQSQQARRINQWDNAAADQPATWKYTCPARSAMNIWGNSNNMGCERNSWQIKNNSRIEIGCRTDKTNGGKRDWGAPVTFGPASTCSELPTTLHHKPYFPSPRKLNLDGLILICSEFRISPYKISKLDQWEVFPYQFPSQIGKQKSINLGSILLMEAQCELHTMDRLIMRTGDKSEMNELWSMLLCVFGCLRKLHRDFLNWQKFGPFFFFLTCLGEILVCEKIPLTCWMYIKFSRLSHQCLKSMIGQISWMKAPRRVCQIYLRKISDSLKVKGGTCLISWPRFRSHSYLFSLPTGISKREVQQVSGGFIYPRIIPMSNRARALVWPTQDINMCLLFFSLSLVDPTPSQKLHPLELLSHLSCAVSGALLVVSVSLSLSQKKRGGTEPRRRQSQTTKSMPFEKMITAKNKQRWRRSSSLRTHISKSCQKKKKQGGMGLTPLTCGLSASQFDCLLTLSFLAFMLIDTHMRVCSKGPKYMNEGKYKERKKTRRFYIT</sequence>
<name>A0A0L6VQ74_9BASI</name>
<dbReference type="AlphaFoldDB" id="A0A0L6VQ74"/>
<protein>
    <submittedName>
        <fullName evidence="1">Uncharacterized protein</fullName>
    </submittedName>
</protein>
<evidence type="ECO:0000313" key="2">
    <source>
        <dbReference type="Proteomes" id="UP000037035"/>
    </source>
</evidence>
<gene>
    <name evidence="1" type="ORF">VP01_121g4</name>
</gene>